<reference evidence="3 4" key="1">
    <citation type="submission" date="2017-12" db="EMBL/GenBank/DDBJ databases">
        <title>Sequencing, de novo assembly and annotation of complete genome of a new Thraustochytrid species, strain FCC1311.</title>
        <authorList>
            <person name="Sedici K."/>
            <person name="Godart F."/>
            <person name="Aiese Cigliano R."/>
            <person name="Sanseverino W."/>
            <person name="Barakat M."/>
            <person name="Ortet P."/>
            <person name="Marechal E."/>
            <person name="Cagnac O."/>
            <person name="Amato A."/>
        </authorList>
    </citation>
    <scope>NUCLEOTIDE SEQUENCE [LARGE SCALE GENOMIC DNA]</scope>
</reference>
<sequence length="147" mass="15774">MRAKEKKTGEENKQSETRSEAGSRPELGLGLGPGPGPGPGPSARAARQDCPGPARARWRTGAGSEEERRDWTWTYMAMDRAAEVAARELPARLLRAAVEAEQRFTRVLADTVELDDNGQGNAMNVLMILTMSMLGVVVLAFACCSAG</sequence>
<proteinExistence type="predicted"/>
<name>A0A2R5H159_9STRA</name>
<feature type="region of interest" description="Disordered" evidence="1">
    <location>
        <begin position="1"/>
        <end position="66"/>
    </location>
</feature>
<dbReference type="InParanoid" id="A0A2R5H159"/>
<gene>
    <name evidence="3" type="ORF">FCC1311_107452</name>
</gene>
<evidence type="ECO:0000256" key="1">
    <source>
        <dbReference type="SAM" id="MobiDB-lite"/>
    </source>
</evidence>
<protein>
    <submittedName>
        <fullName evidence="3">Uncharacterized protein</fullName>
    </submittedName>
</protein>
<evidence type="ECO:0000313" key="4">
    <source>
        <dbReference type="Proteomes" id="UP000241890"/>
    </source>
</evidence>
<dbReference type="AlphaFoldDB" id="A0A2R5H159"/>
<keyword evidence="2" id="KW-0472">Membrane</keyword>
<accession>A0A2R5H159</accession>
<dbReference type="EMBL" id="BEYU01000198">
    <property type="protein sequence ID" value="GBG34521.1"/>
    <property type="molecule type" value="Genomic_DNA"/>
</dbReference>
<dbReference type="Proteomes" id="UP000241890">
    <property type="component" value="Unassembled WGS sequence"/>
</dbReference>
<organism evidence="3 4">
    <name type="scientific">Hondaea fermentalgiana</name>
    <dbReference type="NCBI Taxonomy" id="2315210"/>
    <lineage>
        <taxon>Eukaryota</taxon>
        <taxon>Sar</taxon>
        <taxon>Stramenopiles</taxon>
        <taxon>Bigyra</taxon>
        <taxon>Labyrinthulomycetes</taxon>
        <taxon>Thraustochytrida</taxon>
        <taxon>Thraustochytriidae</taxon>
        <taxon>Hondaea</taxon>
    </lineage>
</organism>
<feature type="compositionally biased region" description="Basic and acidic residues" evidence="1">
    <location>
        <begin position="1"/>
        <end position="23"/>
    </location>
</feature>
<keyword evidence="2" id="KW-0812">Transmembrane</keyword>
<comment type="caution">
    <text evidence="3">The sequence shown here is derived from an EMBL/GenBank/DDBJ whole genome shotgun (WGS) entry which is preliminary data.</text>
</comment>
<keyword evidence="4" id="KW-1185">Reference proteome</keyword>
<evidence type="ECO:0000256" key="2">
    <source>
        <dbReference type="SAM" id="Phobius"/>
    </source>
</evidence>
<evidence type="ECO:0000313" key="3">
    <source>
        <dbReference type="EMBL" id="GBG34521.1"/>
    </source>
</evidence>
<feature type="transmembrane region" description="Helical" evidence="2">
    <location>
        <begin position="122"/>
        <end position="144"/>
    </location>
</feature>
<keyword evidence="2" id="KW-1133">Transmembrane helix</keyword>